<keyword evidence="2" id="KW-1185">Reference proteome</keyword>
<organism evidence="1 2">
    <name type="scientific">Racocetra fulgida</name>
    <dbReference type="NCBI Taxonomy" id="60492"/>
    <lineage>
        <taxon>Eukaryota</taxon>
        <taxon>Fungi</taxon>
        <taxon>Fungi incertae sedis</taxon>
        <taxon>Mucoromycota</taxon>
        <taxon>Glomeromycotina</taxon>
        <taxon>Glomeromycetes</taxon>
        <taxon>Diversisporales</taxon>
        <taxon>Gigasporaceae</taxon>
        <taxon>Racocetra</taxon>
    </lineage>
</organism>
<protein>
    <submittedName>
        <fullName evidence="1">871_t:CDS:1</fullName>
    </submittedName>
</protein>
<evidence type="ECO:0000313" key="2">
    <source>
        <dbReference type="Proteomes" id="UP000789396"/>
    </source>
</evidence>
<name>A0A9N9EUV2_9GLOM</name>
<dbReference type="Proteomes" id="UP000789396">
    <property type="component" value="Unassembled WGS sequence"/>
</dbReference>
<comment type="caution">
    <text evidence="1">The sequence shown here is derived from an EMBL/GenBank/DDBJ whole genome shotgun (WGS) entry which is preliminary data.</text>
</comment>
<accession>A0A9N9EUV2</accession>
<dbReference type="AlphaFoldDB" id="A0A9N9EUV2"/>
<sequence length="94" mass="11239">ESSVDTLRIKTTIVEFLDKYAPELVERERMPLYIEDLYRLGDPTRELDPIERQNWKQEMDYFCIRIQLCRLDLGLEKENEHLINQDTMLAGAHI</sequence>
<gene>
    <name evidence="1" type="ORF">RFULGI_LOCUS10085</name>
</gene>
<feature type="non-terminal residue" evidence="1">
    <location>
        <position position="94"/>
    </location>
</feature>
<reference evidence="1" key="1">
    <citation type="submission" date="2021-06" db="EMBL/GenBank/DDBJ databases">
        <authorList>
            <person name="Kallberg Y."/>
            <person name="Tangrot J."/>
            <person name="Rosling A."/>
        </authorList>
    </citation>
    <scope>NUCLEOTIDE SEQUENCE</scope>
    <source>
        <strain evidence="1">IN212</strain>
    </source>
</reference>
<dbReference type="EMBL" id="CAJVPZ010019254">
    <property type="protein sequence ID" value="CAG8693081.1"/>
    <property type="molecule type" value="Genomic_DNA"/>
</dbReference>
<evidence type="ECO:0000313" key="1">
    <source>
        <dbReference type="EMBL" id="CAG8693081.1"/>
    </source>
</evidence>
<proteinExistence type="predicted"/>